<keyword evidence="5" id="KW-0804">Transcription</keyword>
<accession>A0A8E2F346</accession>
<keyword evidence="9" id="KW-0862">Zinc</keyword>
<evidence type="ECO:0000256" key="4">
    <source>
        <dbReference type="ARBA" id="ARBA00023015"/>
    </source>
</evidence>
<evidence type="ECO:0000256" key="1">
    <source>
        <dbReference type="ARBA" id="ARBA00010857"/>
    </source>
</evidence>
<comment type="function">
    <text evidence="7">General factor that plays a major role in the activation of eukaryotic genes transcribed by RNA polymerase II.</text>
</comment>
<reference evidence="12 13" key="1">
    <citation type="journal article" date="2016" name="Nat. Commun.">
        <title>Ectomycorrhizal ecology is imprinted in the genome of the dominant symbiotic fungus Cenococcum geophilum.</title>
        <authorList>
            <consortium name="DOE Joint Genome Institute"/>
            <person name="Peter M."/>
            <person name="Kohler A."/>
            <person name="Ohm R.A."/>
            <person name="Kuo A."/>
            <person name="Krutzmann J."/>
            <person name="Morin E."/>
            <person name="Arend M."/>
            <person name="Barry K.W."/>
            <person name="Binder M."/>
            <person name="Choi C."/>
            <person name="Clum A."/>
            <person name="Copeland A."/>
            <person name="Grisel N."/>
            <person name="Haridas S."/>
            <person name="Kipfer T."/>
            <person name="LaButti K."/>
            <person name="Lindquist E."/>
            <person name="Lipzen A."/>
            <person name="Maire R."/>
            <person name="Meier B."/>
            <person name="Mihaltcheva S."/>
            <person name="Molinier V."/>
            <person name="Murat C."/>
            <person name="Poggeler S."/>
            <person name="Quandt C.A."/>
            <person name="Sperisen C."/>
            <person name="Tritt A."/>
            <person name="Tisserant E."/>
            <person name="Crous P.W."/>
            <person name="Henrissat B."/>
            <person name="Nehls U."/>
            <person name="Egli S."/>
            <person name="Spatafora J.W."/>
            <person name="Grigoriev I.V."/>
            <person name="Martin F.M."/>
        </authorList>
    </citation>
    <scope>NUCLEOTIDE SEQUENCE [LARGE SCALE GENOMIC DNA]</scope>
    <source>
        <strain evidence="12 13">CBS 207.34</strain>
    </source>
</reference>
<evidence type="ECO:0000256" key="10">
    <source>
        <dbReference type="SAM" id="MobiDB-lite"/>
    </source>
</evidence>
<evidence type="ECO:0000313" key="12">
    <source>
        <dbReference type="EMBL" id="OCL09691.1"/>
    </source>
</evidence>
<dbReference type="InterPro" id="IPR000812">
    <property type="entry name" value="TFIIB"/>
</dbReference>
<dbReference type="Pfam" id="PF08271">
    <property type="entry name" value="Zn_Ribbon_TF"/>
    <property type="match status" value="1"/>
</dbReference>
<keyword evidence="9" id="KW-0479">Metal-binding</keyword>
<keyword evidence="3" id="KW-0677">Repeat</keyword>
<feature type="region of interest" description="Disordered" evidence="10">
    <location>
        <begin position="79"/>
        <end position="100"/>
    </location>
</feature>
<dbReference type="SUPFAM" id="SSF57783">
    <property type="entry name" value="Zinc beta-ribbon"/>
    <property type="match status" value="1"/>
</dbReference>
<dbReference type="GO" id="GO:0017025">
    <property type="term" value="F:TBP-class protein binding"/>
    <property type="evidence" value="ECO:0007669"/>
    <property type="project" value="InterPro"/>
</dbReference>
<dbReference type="CDD" id="cd20551">
    <property type="entry name" value="CYCLIN_TFIIB_rpt1"/>
    <property type="match status" value="1"/>
</dbReference>
<evidence type="ECO:0000313" key="13">
    <source>
        <dbReference type="Proteomes" id="UP000250140"/>
    </source>
</evidence>
<dbReference type="FunFam" id="1.10.472.170:FF:000001">
    <property type="entry name" value="Transcription initiation factor IIB"/>
    <property type="match status" value="1"/>
</dbReference>
<dbReference type="InterPro" id="IPR013763">
    <property type="entry name" value="Cyclin-like_dom"/>
</dbReference>
<evidence type="ECO:0000256" key="9">
    <source>
        <dbReference type="PROSITE-ProRule" id="PRU00469"/>
    </source>
</evidence>
<dbReference type="GO" id="GO:0005634">
    <property type="term" value="C:nucleus"/>
    <property type="evidence" value="ECO:0007669"/>
    <property type="project" value="TreeGrafter"/>
</dbReference>
<dbReference type="PROSITE" id="PS51134">
    <property type="entry name" value="ZF_TFIIB"/>
    <property type="match status" value="1"/>
</dbReference>
<dbReference type="GO" id="GO:0008270">
    <property type="term" value="F:zinc ion binding"/>
    <property type="evidence" value="ECO:0007669"/>
    <property type="project" value="UniProtKB-KW"/>
</dbReference>
<dbReference type="AlphaFoldDB" id="A0A8E2F346"/>
<evidence type="ECO:0000256" key="8">
    <source>
        <dbReference type="ARBA" id="ARBA00066213"/>
    </source>
</evidence>
<sequence length="362" mass="39569">MATAPDGRVLSPGEVYNEIAEPIKPQEWQEDLNVTLMCPDCKEFPPNLVEEFSSGDTVCASCGRVLADRIIDTRSEWRTFSNDDQGNDDPSRVGEAANPLLNGSQLQTEISFGDGNIRSRDLHRAQNKSTHDKGTKTLLAAYKQIGTLCESAQIPHIVADTAKHLFKMTDDAKLFKGKSQDAIIAGCIFIACRQNDVPRSFREVFKLTNVTKKEIGRTFKALEKFLSNKIREGPMISGSGAVMNNGAYKITKSTEASELIGRACNKLNLSNYIGIIAQDAANRVTALGVAAGRSPLSITGACIYLIAHLMGQPRTPKEIGMAVDVSDGTIRTAYKLIYNSRDTVIEEEWIRKGGDRSKIPVG</sequence>
<dbReference type="Proteomes" id="UP000250140">
    <property type="component" value="Unassembled WGS sequence"/>
</dbReference>
<dbReference type="OrthoDB" id="25790at2759"/>
<protein>
    <recommendedName>
        <fullName evidence="2">Transcription initiation factor IIB</fullName>
    </recommendedName>
    <alternativeName>
        <fullName evidence="6">General transcription factor TFIIB</fullName>
    </alternativeName>
</protein>
<keyword evidence="13" id="KW-1185">Reference proteome</keyword>
<dbReference type="GO" id="GO:0097550">
    <property type="term" value="C:transcription preinitiation complex"/>
    <property type="evidence" value="ECO:0007669"/>
    <property type="project" value="TreeGrafter"/>
</dbReference>
<dbReference type="FunFam" id="1.10.472.10:FF:000141">
    <property type="entry name" value="Transcription initiation factor IIB"/>
    <property type="match status" value="1"/>
</dbReference>
<dbReference type="InterPro" id="IPR013150">
    <property type="entry name" value="TFIIB_cyclin"/>
</dbReference>
<dbReference type="PANTHER" id="PTHR11618">
    <property type="entry name" value="TRANSCRIPTION INITIATION FACTOR IIB-RELATED"/>
    <property type="match status" value="1"/>
</dbReference>
<comment type="subunit">
    <text evidence="8">Associates with TFIID-IIA (DA complex) to form TFIID-IIA-IIB (DAB-complex) which is then recognized by polymerase II.</text>
</comment>
<dbReference type="SMART" id="SM00385">
    <property type="entry name" value="CYCLIN"/>
    <property type="match status" value="2"/>
</dbReference>
<dbReference type="SUPFAM" id="SSF47954">
    <property type="entry name" value="Cyclin-like"/>
    <property type="match status" value="2"/>
</dbReference>
<name>A0A8E2F346_9PEZI</name>
<feature type="domain" description="TFIIB-type" evidence="11">
    <location>
        <begin position="34"/>
        <end position="67"/>
    </location>
</feature>
<dbReference type="InterPro" id="IPR013137">
    <property type="entry name" value="Znf_TFIIB"/>
</dbReference>
<evidence type="ECO:0000256" key="5">
    <source>
        <dbReference type="ARBA" id="ARBA00023163"/>
    </source>
</evidence>
<dbReference type="EMBL" id="KV749379">
    <property type="protein sequence ID" value="OCL09691.1"/>
    <property type="molecule type" value="Genomic_DNA"/>
</dbReference>
<dbReference type="Gene3D" id="1.10.472.10">
    <property type="entry name" value="Cyclin-like"/>
    <property type="match status" value="1"/>
</dbReference>
<dbReference type="InterPro" id="IPR036915">
    <property type="entry name" value="Cyclin-like_sf"/>
</dbReference>
<evidence type="ECO:0000259" key="11">
    <source>
        <dbReference type="PROSITE" id="PS51134"/>
    </source>
</evidence>
<evidence type="ECO:0000256" key="2">
    <source>
        <dbReference type="ARBA" id="ARBA00013932"/>
    </source>
</evidence>
<dbReference type="PRINTS" id="PR00685">
    <property type="entry name" value="TIFACTORIIB"/>
</dbReference>
<dbReference type="PANTHER" id="PTHR11618:SF13">
    <property type="entry name" value="TRANSCRIPTION INITIATION FACTOR IIB"/>
    <property type="match status" value="1"/>
</dbReference>
<proteinExistence type="inferred from homology"/>
<dbReference type="GO" id="GO:0016251">
    <property type="term" value="F:RNA polymerase II general transcription initiation factor activity"/>
    <property type="evidence" value="ECO:0007669"/>
    <property type="project" value="TreeGrafter"/>
</dbReference>
<organism evidence="12 13">
    <name type="scientific">Glonium stellatum</name>
    <dbReference type="NCBI Taxonomy" id="574774"/>
    <lineage>
        <taxon>Eukaryota</taxon>
        <taxon>Fungi</taxon>
        <taxon>Dikarya</taxon>
        <taxon>Ascomycota</taxon>
        <taxon>Pezizomycotina</taxon>
        <taxon>Dothideomycetes</taxon>
        <taxon>Pleosporomycetidae</taxon>
        <taxon>Gloniales</taxon>
        <taxon>Gloniaceae</taxon>
        <taxon>Glonium</taxon>
    </lineage>
</organism>
<evidence type="ECO:0000256" key="6">
    <source>
        <dbReference type="ARBA" id="ARBA00031706"/>
    </source>
</evidence>
<dbReference type="Gene3D" id="1.10.472.170">
    <property type="match status" value="1"/>
</dbReference>
<evidence type="ECO:0000256" key="7">
    <source>
        <dbReference type="ARBA" id="ARBA00056616"/>
    </source>
</evidence>
<gene>
    <name evidence="12" type="ORF">AOQ84DRAFT_353913</name>
</gene>
<dbReference type="PROSITE" id="PS00782">
    <property type="entry name" value="TFIIB"/>
    <property type="match status" value="1"/>
</dbReference>
<dbReference type="GO" id="GO:0051123">
    <property type="term" value="P:RNA polymerase II preinitiation complex assembly"/>
    <property type="evidence" value="ECO:0007669"/>
    <property type="project" value="UniProtKB-ARBA"/>
</dbReference>
<dbReference type="FunFam" id="2.20.25.10:FF:000036">
    <property type="entry name" value="Transcription initiation factor IIB"/>
    <property type="match status" value="1"/>
</dbReference>
<keyword evidence="9" id="KW-0863">Zinc-finger</keyword>
<evidence type="ECO:0000256" key="3">
    <source>
        <dbReference type="ARBA" id="ARBA00022737"/>
    </source>
</evidence>
<comment type="similarity">
    <text evidence="1">Belongs to the TFIIB family.</text>
</comment>
<dbReference type="InterPro" id="IPR023486">
    <property type="entry name" value="TFIIB_CS"/>
</dbReference>
<keyword evidence="4" id="KW-0805">Transcription regulation</keyword>
<dbReference type="Pfam" id="PF00382">
    <property type="entry name" value="TFIIB"/>
    <property type="match status" value="2"/>
</dbReference>